<comment type="domain">
    <text evidence="32">Some of the most genetically diverse regions of the viral genome are present in Env. They are called variable regions 1 through 5 (V1 through V5). Coreceptor usage of gp120 is determined mainly by the primary structure of the third variable region (V3) in the outer domain of gp120. The sequence of V3 determines which coreceptor, CCR5 and/or CXCR4 (corresponding to R5/macrophage, X4/T cell and R5X4/T cell and macrophage tropism), is used to trigger the fusion potential of the Env complex, and hence which cells the virus can infect. Binding to CCR5 involves a region adjacent in addition to V3.</text>
</comment>
<comment type="function">
    <text evidence="32">Surface protein gp120: Attaches the virus to the host lymphoid cell by binding to the primary receptor CD4. This interaction induces a structural rearrangement creating a high affinity binding site for a chemokine coreceptor like CXCR4 and/or CCR5. Acts as a ligand for CD209/DC-SIGN and CLEC4M/DC-SIGNR, which are respectively found on dendritic cells (DCs), and on endothelial cells of liver sinusoids and lymph node sinuses. These interactions allow capture of viral particles at mucosal surfaces by these cells and subsequent transmission to permissive cells. HIV subverts the migration properties of dendritic cells to gain access to CD4+ T-cells in lymph nodes. Virus transmission to permissive T-cells occurs either in trans (without DCs infection, through viral capture and transmission), or in cis (following DCs productive infection, through the usual CD4-gp120 interaction), thereby inducing a robust infection. In trans infection, bound virions remain infectious over days and it is proposed that they are not degraded, but protected in non-lysosomal acidic organelles within the DCs close to the cell membrane thus contributing to the viral infectious potential during DCs' migration from the periphery to the lymphoid tissues. On arrival at lymphoid tissues, intact virions recycle back to DCs' cell surface allowing virus transmission to CD4+ T-cells.</text>
</comment>
<dbReference type="GO" id="GO:1903908">
    <property type="term" value="P:positive regulation of plasma membrane raft polarization"/>
    <property type="evidence" value="ECO:0007669"/>
    <property type="project" value="UniProtKB-UniRule"/>
</dbReference>
<dbReference type="Gene3D" id="2.170.40.20">
    <property type="entry name" value="Human immunodeficiency virus 1, Gp160, envelope glycoprotein"/>
    <property type="match status" value="2"/>
</dbReference>
<dbReference type="GO" id="GO:0052031">
    <property type="term" value="P:symbiont-mediated perturbation of host defense response"/>
    <property type="evidence" value="ECO:0007669"/>
    <property type="project" value="UniProtKB-UniRule"/>
</dbReference>
<evidence type="ECO:0000256" key="25">
    <source>
        <dbReference type="ARBA" id="ARBA00023136"/>
    </source>
</evidence>
<organismHost>
    <name type="scientific">Homo sapiens</name>
    <name type="common">Human</name>
    <dbReference type="NCBI Taxonomy" id="9606"/>
</organismHost>
<dbReference type="EMBL" id="JN687735">
    <property type="protein sequence ID" value="AEW28016.1"/>
    <property type="molecule type" value="Genomic_RNA"/>
</dbReference>
<evidence type="ECO:0000256" key="1">
    <source>
        <dbReference type="ARBA" id="ARBA00004402"/>
    </source>
</evidence>
<evidence type="ECO:0000256" key="31">
    <source>
        <dbReference type="ARBA" id="ARBA00023296"/>
    </source>
</evidence>
<keyword evidence="22 32" id="KW-1133">Transmembrane helix</keyword>
<keyword evidence="20 32" id="KW-0261">Viral envelope protein</keyword>
<dbReference type="GO" id="GO:0016020">
    <property type="term" value="C:membrane"/>
    <property type="evidence" value="ECO:0007669"/>
    <property type="project" value="UniProtKB-UniRule"/>
</dbReference>
<feature type="site" description="Cleavage; by host furin" evidence="32">
    <location>
        <begin position="490"/>
        <end position="491"/>
    </location>
</feature>
<dbReference type="HAMAP" id="MF_04083">
    <property type="entry name" value="HIV_ENV"/>
    <property type="match status" value="1"/>
</dbReference>
<keyword evidence="11 32" id="KW-0945">Host-virus interaction</keyword>
<feature type="region of interest" description="V5" evidence="32">
    <location>
        <begin position="440"/>
        <end position="450"/>
    </location>
</feature>
<keyword evidence="30 32" id="KW-0449">Lipoprotein</keyword>
<comment type="PTM">
    <text evidence="32">Specific enzymatic cleavages in vivo yield mature proteins. Envelope glycoproteins are synthesized as a inactive precursor that is heavily N-glycosylated and processed likely by host cell furin in the Golgi to yield the mature SU and TM proteins. The cleavage site between SU and TM requires the minimal sequence [KR]-X-[KR]-R. About 2 of the 9 disulfide bonds of gp41 are reduced by P4HB/PDI, following binding to CD4 receptor.</text>
</comment>
<evidence type="ECO:0000256" key="22">
    <source>
        <dbReference type="ARBA" id="ARBA00022989"/>
    </source>
</evidence>
<feature type="region of interest" description="CD4-binding loop" evidence="32">
    <location>
        <begin position="348"/>
        <end position="358"/>
    </location>
</feature>
<dbReference type="Pfam" id="PF00517">
    <property type="entry name" value="GP41"/>
    <property type="match status" value="1"/>
</dbReference>
<dbReference type="GO" id="GO:1903911">
    <property type="term" value="P:positive regulation of receptor clustering"/>
    <property type="evidence" value="ECO:0007669"/>
    <property type="project" value="UniProtKB-UniRule"/>
</dbReference>
<evidence type="ECO:0000256" key="20">
    <source>
        <dbReference type="ARBA" id="ARBA00022879"/>
    </source>
</evidence>
<evidence type="ECO:0000256" key="17">
    <source>
        <dbReference type="ARBA" id="ARBA00022804"/>
    </source>
</evidence>
<keyword evidence="7 32" id="KW-1168">Fusion of virus membrane with host membrane</keyword>
<evidence type="ECO:0000259" key="34">
    <source>
        <dbReference type="Pfam" id="PF00516"/>
    </source>
</evidence>
<feature type="chain" id="PRO_5023215489" description="Transmembrane protein gp41" evidence="32">
    <location>
        <begin position="491"/>
        <end position="835"/>
    </location>
</feature>
<dbReference type="GO" id="GO:0019062">
    <property type="term" value="P:virion attachment to host cell"/>
    <property type="evidence" value="ECO:0007669"/>
    <property type="project" value="UniProtKB-UniRule"/>
</dbReference>
<dbReference type="GO" id="GO:0019082">
    <property type="term" value="P:viral protein processing"/>
    <property type="evidence" value="ECO:0007669"/>
    <property type="project" value="UniProtKB-UniRule"/>
</dbReference>
<feature type="domain" description="Human immunodeficiency virus 1 envelope glycoprotein Gp120" evidence="34">
    <location>
        <begin position="33"/>
        <end position="136"/>
    </location>
</feature>
<evidence type="ECO:0000256" key="12">
    <source>
        <dbReference type="ARBA" id="ARBA00022595"/>
    </source>
</evidence>
<feature type="disulfide bond" evidence="32">
    <location>
        <begin position="53"/>
        <end position="73"/>
    </location>
</feature>
<comment type="function">
    <text evidence="32">Envelope glycoprotein gp160: Oligomerizes in the host endoplasmic reticulum into predominantly trimers. In a second time, gp160 transits in the host Golgi, where glycosylation is completed. The precursor is then proteolytically cleaved in the trans-Golgi and thereby activated by cellular furin or furin-like proteases to produce gp120 and gp41.</text>
</comment>
<keyword evidence="14 32" id="KW-0812">Transmembrane</keyword>
<dbReference type="FunFam" id="1.10.287.210:FF:000001">
    <property type="entry name" value="Envelope glycoprotein gp160"/>
    <property type="match status" value="1"/>
</dbReference>
<comment type="subcellular location">
    <molecule>Surface protein gp120</molecule>
    <subcellularLocation>
        <location evidence="32">Virion membrane</location>
        <topology evidence="32">Peripheral membrane protein</topology>
    </subcellularLocation>
    <subcellularLocation>
        <location evidence="32">Host cell membrane</location>
        <topology evidence="32">Peripheral membrane protein</topology>
    </subcellularLocation>
    <subcellularLocation>
        <location evidence="32">Host endosome membrane</location>
        <topology evidence="32">Single-pass type I membrane protein</topology>
    </subcellularLocation>
    <text evidence="32">The surface protein is not anchored to the viral envelope, but associates with the extravirion surface through its binding to TM. It is probably concentrated at the site of budding and incorporated into the virions possibly by contacts between the cytoplasmic tail of Env and the N-terminus of Gag.</text>
</comment>
<evidence type="ECO:0000256" key="29">
    <source>
        <dbReference type="ARBA" id="ARBA00023280"/>
    </source>
</evidence>
<feature type="disulfide bond" evidence="32">
    <location>
        <begin position="216"/>
        <end position="227"/>
    </location>
</feature>
<dbReference type="GO" id="GO:0020002">
    <property type="term" value="C:host cell plasma membrane"/>
    <property type="evidence" value="ECO:0007669"/>
    <property type="project" value="UniProtKB-SubCell"/>
</dbReference>
<evidence type="ECO:0000256" key="10">
    <source>
        <dbReference type="ARBA" id="ARBA00022570"/>
    </source>
</evidence>
<keyword evidence="24 32" id="KW-0175">Coiled coil</keyword>
<comment type="miscellaneous">
    <text evidence="32">HIV-1 lineages are divided in three main groups, M (for Major), O (for Outlier), and N (for New, or Non-M, Non-O). The vast majority of strains found worldwide belong to the group M. Group O seems to be endemic to and largely confined to Cameroon and neighboring countries in West Central Africa, where these viruses represent a small minority of HIV-1 strains. The group N is represented by a limited number of isolates from Cameroonian persons. The group M is further subdivided in 9 clades or subtypes (A to D, F to H, J and K).</text>
</comment>
<gene>
    <name evidence="32 36" type="primary">env</name>
</gene>
<feature type="transmembrane region" description="Helical" evidence="33">
    <location>
        <begin position="657"/>
        <end position="684"/>
    </location>
</feature>
<comment type="subunit">
    <text evidence="32">The mature envelope protein (Env) consists of a homotrimer of non-covalently associated gp120-gp41 heterodimers. The resulting complex protrudes from the virus surface as a spike. There seems to be as few as 10 spikes on the average virion. Surface protein gp120 interacts with host CD4, CCR5 and CXCR4. Gp120 also interacts with the C-type lectins CD209/DC-SIGN and CLEC4M/DC-SIGNR (collectively referred to as DC-SIGN(R)). Gp120 and gp41 interact with GalCer. Gp120 interacts with host ITGA4/ITGB7 complex; on CD4+ T-cells, this interaction results in rapid activation of integrin ITGAL/LFA-1, which facilitates efficient cell-to-cell spreading of HIV-1. Gp120 interacts with cell-associated heparan sulfate; this interaction increases virus infectivity on permissive cells and may be involved in infection of CD4- cells.</text>
</comment>
<evidence type="ECO:0000256" key="23">
    <source>
        <dbReference type="ARBA" id="ARBA00023046"/>
    </source>
</evidence>
<evidence type="ECO:0000256" key="33">
    <source>
        <dbReference type="RuleBase" id="RU363095"/>
    </source>
</evidence>
<keyword evidence="28 32" id="KW-0325">Glycoprotein</keyword>
<dbReference type="GO" id="GO:0055036">
    <property type="term" value="C:virion membrane"/>
    <property type="evidence" value="ECO:0007669"/>
    <property type="project" value="UniProtKB-SubCell"/>
</dbReference>
<dbReference type="GO" id="GO:0019064">
    <property type="term" value="P:fusion of virus membrane with host plasma membrane"/>
    <property type="evidence" value="ECO:0007669"/>
    <property type="project" value="UniProtKB-UniRule"/>
</dbReference>
<keyword evidence="12 32" id="KW-1162">Viral penetration into host cytoplasm</keyword>
<feature type="coiled-coil region" evidence="32">
    <location>
        <begin position="612"/>
        <end position="646"/>
    </location>
</feature>
<reference evidence="36" key="1">
    <citation type="journal article" date="2012" name="AIDS Res. Hum. Retroviruses">
        <title>Pilot Studies for Development of an HIV Subtype Panel for Surveillance of Global Diversity.</title>
        <authorList>
            <person name="Manak M."/>
            <person name="Sina S."/>
            <person name="Anekella B."/>
            <person name="Hewlett I."/>
            <person name="Sanders-Buell E.E."/>
            <person name="Ragupathy V."/>
            <person name="Kim J.H."/>
            <person name="Vermeulen M."/>
            <person name="Stramer S."/>
            <person name="Sabino E."/>
            <person name="Grabarczyk P."/>
            <person name="Michael N.L."/>
            <person name="Peel S."/>
            <person name="Garrett P.E."/>
            <person name="Tovanabutra S."/>
            <person name="Busch M."/>
            <person name="Schito M."/>
        </authorList>
    </citation>
    <scope>NUCLEOTIDE SEQUENCE</scope>
    <source>
        <strain evidence="36">BP00029_RH01</strain>
    </source>
</reference>
<keyword evidence="27 32" id="KW-1015">Disulfide bond</keyword>
<keyword evidence="9 32" id="KW-1032">Host cell membrane</keyword>
<evidence type="ECO:0000256" key="9">
    <source>
        <dbReference type="ARBA" id="ARBA00022511"/>
    </source>
</evidence>
<comment type="domain">
    <text evidence="32">The membrane proximal external region (MPER) present in gp41 is a tryptophan-rich region recognized by the antibodies 2F5, Z13, and 4E10. MPER seems to play a role in fusion.</text>
</comment>
<dbReference type="GO" id="GO:0075512">
    <property type="term" value="P:clathrin-dependent endocytosis of virus by host cell"/>
    <property type="evidence" value="ECO:0007669"/>
    <property type="project" value="UniProtKB-UniRule"/>
</dbReference>
<keyword evidence="25 32" id="KW-0472">Membrane</keyword>
<evidence type="ECO:0000256" key="14">
    <source>
        <dbReference type="ARBA" id="ARBA00022692"/>
    </source>
</evidence>
<dbReference type="GO" id="GO:0039654">
    <property type="term" value="P:fusion of virus membrane with host endosome membrane"/>
    <property type="evidence" value="ECO:0007669"/>
    <property type="project" value="UniProtKB-UniRule"/>
</dbReference>
<feature type="short sequence motif" description="YXXL motif; contains endocytosis signal" evidence="32">
    <location>
        <begin position="691"/>
        <end position="694"/>
    </location>
</feature>
<comment type="subcellular location">
    <molecule>Transmembrane protein gp41</molecule>
    <subcellularLocation>
        <location evidence="32">Virion membrane</location>
        <topology evidence="32">Single-pass type I membrane protein</topology>
    </subcellularLocation>
    <subcellularLocation>
        <location evidence="32">Host cell membrane</location>
        <topology evidence="32">Single-pass type I membrane protein</topology>
    </subcellularLocation>
    <subcellularLocation>
        <location evidence="32">Host endosome membrane</location>
        <topology evidence="32">Single-pass type I membrane protein</topology>
    </subcellularLocation>
    <text evidence="32">It is probably concentrated at the site of budding and incorporated into the virions possibly by contacts between the cytoplasmic tail of Env and the N-terminus of Gag.</text>
</comment>
<comment type="PTM">
    <text evidence="32">Highly glycosylated by host. The high number of glycan on the protein is reffered to as 'glycan shield' because it contributes to hide protein sequence from adaptive immune system.</text>
</comment>
<proteinExistence type="inferred from homology"/>
<dbReference type="GO" id="GO:0044175">
    <property type="term" value="C:host cell endosome membrane"/>
    <property type="evidence" value="ECO:0007669"/>
    <property type="project" value="UniProtKB-SubCell"/>
</dbReference>
<evidence type="ECO:0000256" key="30">
    <source>
        <dbReference type="ARBA" id="ARBA00023288"/>
    </source>
</evidence>
<dbReference type="CDD" id="cd09909">
    <property type="entry name" value="HIV-1-like_HR1-HR2"/>
    <property type="match status" value="1"/>
</dbReference>
<dbReference type="FunFam" id="2.170.40.20:FF:000003">
    <property type="entry name" value="Envelope glycoprotein gp160"/>
    <property type="match status" value="1"/>
</dbReference>
<feature type="domain" description="Retroviral envelope protein GP41-like" evidence="35">
    <location>
        <begin position="509"/>
        <end position="699"/>
    </location>
</feature>
<keyword evidence="8 32" id="KW-1170">Fusion of virus membrane with host endosomal membrane</keyword>
<organism evidence="36">
    <name type="scientific">Human immunodeficiency virus type 1</name>
    <name type="common">HIV-1</name>
    <dbReference type="NCBI Taxonomy" id="11676"/>
    <lineage>
        <taxon>Viruses</taxon>
        <taxon>Riboviria</taxon>
        <taxon>Pararnavirae</taxon>
        <taxon>Artverviricota</taxon>
        <taxon>Revtraviricetes</taxon>
        <taxon>Ortervirales</taxon>
        <taxon>Retroviridae</taxon>
        <taxon>Orthoretrovirinae</taxon>
        <taxon>Lentivirus</taxon>
        <taxon>Lentivirus humimdef1</taxon>
    </lineage>
</organism>
<keyword evidence="23 32" id="KW-1039">Host endosome</keyword>
<keyword evidence="29 32" id="KW-0899">Viral immunoevasion</keyword>
<keyword evidence="16 32" id="KW-0732">Signal</keyword>
<evidence type="ECO:0000259" key="35">
    <source>
        <dbReference type="Pfam" id="PF00517"/>
    </source>
</evidence>
<comment type="caution">
    <text evidence="32 33">Lacks conserved residue(s) required for the propagation of feature annotation.</text>
</comment>
<feature type="region of interest" description="Immunosuppression" evidence="32">
    <location>
        <begin position="553"/>
        <end position="571"/>
    </location>
</feature>
<evidence type="ECO:0000256" key="13">
    <source>
        <dbReference type="ARBA" id="ARBA00022685"/>
    </source>
</evidence>
<keyword evidence="26 32" id="KW-0564">Palmitate</keyword>
<keyword evidence="18 32" id="KW-0946">Virion</keyword>
<keyword evidence="13 32" id="KW-0165">Cleavage on pair of basic residues</keyword>
<comment type="domain">
    <text evidence="32 33">The 17 amino acids long immunosuppressive region is present in many retroviral envelope proteins. Synthetic peptides derived from this relatively conserved sequence inhibit immune function in vitro and in vivo.</text>
</comment>
<evidence type="ECO:0000256" key="32">
    <source>
        <dbReference type="HAMAP-Rule" id="MF_04083"/>
    </source>
</evidence>
<feature type="chain" id="PRO_5023215488" description="Envelope glycoprotein gp160" evidence="32">
    <location>
        <begin position="32"/>
        <end position="835"/>
    </location>
</feature>
<evidence type="ECO:0000256" key="2">
    <source>
        <dbReference type="ARBA" id="ARBA00004433"/>
    </source>
</evidence>
<evidence type="ECO:0000256" key="11">
    <source>
        <dbReference type="ARBA" id="ARBA00022581"/>
    </source>
</evidence>
<feature type="topological domain" description="Cytoplasmic" evidence="32">
    <location>
        <begin position="685"/>
        <end position="835"/>
    </location>
</feature>
<feature type="domain" description="Human immunodeficiency virus 1 envelope glycoprotein Gp120" evidence="34">
    <location>
        <begin position="140"/>
        <end position="490"/>
    </location>
</feature>
<protein>
    <recommendedName>
        <fullName evidence="32">Envelope glycoprotein gp160</fullName>
    </recommendedName>
    <alternativeName>
        <fullName evidence="32">Env polyprotein</fullName>
    </alternativeName>
    <component>
        <recommendedName>
            <fullName evidence="32">Surface protein gp120</fullName>
            <shortName evidence="32">SU</shortName>
        </recommendedName>
        <alternativeName>
            <fullName evidence="32">Glycoprotein 120</fullName>
            <shortName evidence="32">gp120</shortName>
        </alternativeName>
    </component>
    <component>
        <recommendedName>
            <fullName evidence="32">Transmembrane protein gp41</fullName>
            <shortName evidence="32">TM</shortName>
        </recommendedName>
        <alternativeName>
            <fullName evidence="32">Glycoprotein 41</fullName>
            <shortName evidence="32">gp41</shortName>
        </alternativeName>
    </component>
</protein>
<feature type="region of interest" description="MPER; binding to GalCer" evidence="32">
    <location>
        <begin position="641"/>
        <end position="662"/>
    </location>
</feature>
<evidence type="ECO:0000256" key="26">
    <source>
        <dbReference type="ARBA" id="ARBA00023139"/>
    </source>
</evidence>
<evidence type="ECO:0000256" key="27">
    <source>
        <dbReference type="ARBA" id="ARBA00023157"/>
    </source>
</evidence>
<dbReference type="InterPro" id="IPR037527">
    <property type="entry name" value="Gp160"/>
</dbReference>
<comment type="similarity">
    <text evidence="32">Belongs to the HIV-1 env protein family.</text>
</comment>
<feature type="disulfide bond" evidence="32">
    <location>
        <begin position="577"/>
        <end position="583"/>
    </location>
</feature>
<feature type="transmembrane region" description="Helical" evidence="33">
    <location>
        <begin position="12"/>
        <end position="30"/>
    </location>
</feature>
<comment type="function">
    <text evidence="32">Transmembrane protein gp41: Acts as a class I viral fusion protein. Under the current model, the protein has at least 3 conformational states: pre-fusion native state, pre-hairpin intermediate state, and post-fusion hairpin state. During fusion of viral and target intracellular membranes, the coiled coil regions (heptad repeats) assume a trimer-of-hairpins structure, positioning the fusion peptide in close proximity to the C-terminal region of the ectodomain. The formation of this structure appears to drive apposition and subsequent fusion of viral and target cell membranes. Complete fusion occurs in host cell endosomes and is dynamin-dependent, however some lipid transfer might occur at the plasma membrane. The virus undergoes clathrin-dependent internalization long before endosomal fusion, thus minimizing the surface exposure of conserved viral epitopes during fusion and reducing the efficacy of inhibitors targeting these epitopes. Membranes fusion leads to delivery of the nucleocapsid into the cytoplasm.</text>
</comment>
<dbReference type="GO" id="GO:0019031">
    <property type="term" value="C:viral envelope"/>
    <property type="evidence" value="ECO:0007669"/>
    <property type="project" value="UniProtKB-KW"/>
</dbReference>
<keyword evidence="19 32" id="KW-1043">Host membrane</keyword>
<keyword evidence="17 32" id="KW-1161">Viral attachment to host cell</keyword>
<dbReference type="Pfam" id="PF00516">
    <property type="entry name" value="GP120"/>
    <property type="match status" value="2"/>
</dbReference>
<comment type="subcellular location">
    <subcellularLocation>
        <location evidence="3">Host cell membrane</location>
        <topology evidence="3">Peripheral membrane protein</topology>
    </subcellularLocation>
    <subcellularLocation>
        <location evidence="1">Host cell membrane</location>
        <topology evidence="1">Single-pass type I membrane protein</topology>
    </subcellularLocation>
    <subcellularLocation>
        <location evidence="2">Host endosome membrane</location>
        <topology evidence="2">Peripheral membrane protein</topology>
    </subcellularLocation>
    <subcellularLocation>
        <location evidence="5">Host endosome membrane</location>
        <topology evidence="5">Single-pass type I membrane protein</topology>
    </subcellularLocation>
    <subcellularLocation>
        <location evidence="6">Virion membrane</location>
        <topology evidence="6">Peripheral membrane protein</topology>
    </subcellularLocation>
    <subcellularLocation>
        <location evidence="4">Virion membrane</location>
        <topology evidence="4">Single-pass type I membrane protein</topology>
    </subcellularLocation>
</comment>
<dbReference type="Gene3D" id="1.10.287.210">
    <property type="match status" value="1"/>
</dbReference>
<accession>G9IPZ4</accession>
<keyword evidence="21 32" id="KW-1164">Virus endocytosis by host</keyword>
<dbReference type="SUPFAM" id="SSF56502">
    <property type="entry name" value="gp120 core"/>
    <property type="match status" value="2"/>
</dbReference>
<evidence type="ECO:0000313" key="36">
    <source>
        <dbReference type="EMBL" id="AEW28016.1"/>
    </source>
</evidence>
<dbReference type="InterPro" id="IPR000328">
    <property type="entry name" value="GP41-like"/>
</dbReference>
<evidence type="ECO:0000256" key="21">
    <source>
        <dbReference type="ARBA" id="ARBA00022890"/>
    </source>
</evidence>
<dbReference type="InterPro" id="IPR036377">
    <property type="entry name" value="Gp120_core_sf"/>
</dbReference>
<comment type="miscellaneous">
    <text evidence="32">Inhibitors targeting HIV-1 viral envelope proteins are used as antiretroviral drugs. Attachment of virions to the cell surface via non-specific interactions and CD4 binding can be blocked by inhibitors that include cyanovirin-N, cyclotriazadisulfonamide analogs, PRO 2000, TNX 355 and PRO 542. In addition, BMS 806 can block CD4-induced conformational changes. Env interactions with the coreceptor molecules can be targeted by CCR5 antagonists including SCH-D, maraviroc (UK 427857) and aplaviroc (GW 873140), and the CXCR4 antagonist AMD 070. Fusion of viral and cellular membranes can be inhibited by peptides such as enfuvirtide and tifuvirtide (T 1249). Resistance to inhibitors associated with mutations in Env are observed. Most of the time, single mutations confer only a modest reduction in drug susceptibility. Combination of several mutations is usually required to develop a high-level drug resistance.</text>
</comment>
<dbReference type="GO" id="GO:0005198">
    <property type="term" value="F:structural molecule activity"/>
    <property type="evidence" value="ECO:0007669"/>
    <property type="project" value="UniProtKB-UniRule"/>
</dbReference>
<evidence type="ECO:0000256" key="28">
    <source>
        <dbReference type="ARBA" id="ARBA00023180"/>
    </source>
</evidence>
<evidence type="ECO:0000256" key="3">
    <source>
        <dbReference type="ARBA" id="ARBA00004505"/>
    </source>
</evidence>
<evidence type="ECO:0000256" key="24">
    <source>
        <dbReference type="ARBA" id="ARBA00023054"/>
    </source>
</evidence>
<evidence type="ECO:0000256" key="8">
    <source>
        <dbReference type="ARBA" id="ARBA00022510"/>
    </source>
</evidence>
<evidence type="ECO:0000256" key="5">
    <source>
        <dbReference type="ARBA" id="ARBA00004578"/>
    </source>
</evidence>
<comment type="domain">
    <text evidence="32">The YXXL motif is involved in determining the exact site of viral release at the surface of infected mononuclear cells and promotes endocytosis. YXXL and di-leucine endocytosis motifs interact directly or indirectly with the clathrin adapter complexes, opperate independently, and their activities are not additive.</text>
</comment>
<evidence type="ECO:0000256" key="6">
    <source>
        <dbReference type="ARBA" id="ARBA00004650"/>
    </source>
</evidence>
<keyword evidence="10 32" id="KW-1165">Clathrin-mediated endocytosis of virus by host</keyword>
<feature type="region of interest" description="Fusion peptide" evidence="32">
    <location>
        <begin position="491"/>
        <end position="511"/>
    </location>
</feature>
<comment type="domain">
    <text evidence="32">The CD4-binding region is targeted by the antibody b12.</text>
</comment>
<dbReference type="FunFam" id="1.20.5.490:FF:000001">
    <property type="entry name" value="Envelope glycoprotein gp160"/>
    <property type="match status" value="1"/>
</dbReference>
<dbReference type="Gene3D" id="1.20.5.490">
    <property type="entry name" value="Single helix bin"/>
    <property type="match status" value="1"/>
</dbReference>
<feature type="transmembrane region" description="Helical" evidence="33">
    <location>
        <begin position="491"/>
        <end position="514"/>
    </location>
</feature>
<evidence type="ECO:0000256" key="7">
    <source>
        <dbReference type="ARBA" id="ARBA00022506"/>
    </source>
</evidence>
<dbReference type="FunFam" id="2.170.40.20:FF:000002">
    <property type="entry name" value="Envelope glycoprotein gp160"/>
    <property type="match status" value="1"/>
</dbReference>
<dbReference type="SUPFAM" id="SSF58069">
    <property type="entry name" value="Virus ectodomain"/>
    <property type="match status" value="1"/>
</dbReference>
<sequence length="835" mass="94622">MRVMGIQRNCPQWWIWGILGLWMIIICRAGENLWVTVYYGVPVWQEAKTTLFCASDAKAYEKEVHNVWATHACVPTDPSPQEIVLENVTENFNMWKNDMVEQMHEDIISLWDQSLKPCVKLTPICVTLNCGNVTTNSGGDMKNCSFNITTELRDKKKNEYALFYKLDIVPLNGNNSREYRLINCNTSATTQACPKVSFDPIPIHYCAPAGYAILKCNNKTFNGTGPCNNVSTVQCTHGIKPVVSTQLLLNGSLAEEEIIIRSENLTDNANTIIVHLNTSVAINCTRPGNNTRKSIRIGPGQVFYANDIIGDIREAHCNISRQQWNTTLEQVRKKLKELYNKTIKFRPSSGGDLEITRHSFNCRGEFFYCDTTKLFNDSESSNSTQSNSAHANITLPCKIKQIINMWQGVGRAMYAPPIKGNIVCNSNITGLLLTRDGGRNKTEPEIFRPIGGNMKDNWRSELYKYKVVEIKPLGVAPTASKRRVVEREKRAVGIGAVLLGFLGAAGSTMGAASVTLTVQARQLLSGIVQQQSNLLRAIEAQQHMLQLTVWGIKQLQARVLAIERYLKDQQLLGLWGCSGKLICTTAVPWNSSWSNKTTTEIWNNMTWMQWDKEINNYTGMIYRLLEDSQSQQEKNEEDLLALDSWKNLWNWFDISNWLWYIKIFIMIVGGLIGLRIIFAVLSIVDRVRQGYSPLSFQTLTPNPRGLDRLGRIEEEGGEQDRDKSIRLVSGFLALVWDDLRSLCLFSYHRLRDFILVIARAVELLGQRGWEILKYLGSLVQYWGLELKKSAISLLDTIAITVAEGTDRIIEIVQRIGRDIYNIPRRIRQGFEAALQ</sequence>
<evidence type="ECO:0000256" key="4">
    <source>
        <dbReference type="ARBA" id="ARBA00004563"/>
    </source>
</evidence>
<keyword evidence="31 32" id="KW-1160">Virus entry into host cell</keyword>
<evidence type="ECO:0000256" key="15">
    <source>
        <dbReference type="ARBA" id="ARBA00022703"/>
    </source>
</evidence>
<keyword evidence="15 32" id="KW-0053">Apoptosis</keyword>
<comment type="PTM">
    <text evidence="32">Palmitoylation of the transmembrane protein and of Env polyprotein (prior to its proteolytic cleavage) is essential for their association with host cell membrane lipid rafts. Palmitoylation is therefore required for envelope trafficking to classical lipid rafts, but not for viral replication.</text>
</comment>
<feature type="disulfide bond" evidence="32">
    <location>
        <begin position="206"/>
        <end position="235"/>
    </location>
</feature>
<evidence type="ECO:0000256" key="18">
    <source>
        <dbReference type="ARBA" id="ARBA00022844"/>
    </source>
</evidence>
<evidence type="ECO:0000256" key="16">
    <source>
        <dbReference type="ARBA" id="ARBA00022729"/>
    </source>
</evidence>
<evidence type="ECO:0000256" key="19">
    <source>
        <dbReference type="ARBA" id="ARBA00022870"/>
    </source>
</evidence>
<name>G9IPZ4_HV1</name>
<dbReference type="InterPro" id="IPR000777">
    <property type="entry name" value="HIV1_Gp120"/>
</dbReference>
<feature type="lipid moiety-binding region" description="S-palmitoyl cysteine; by host" evidence="32">
    <location>
        <position position="743"/>
    </location>
</feature>